<dbReference type="EMBL" id="CM042885">
    <property type="protein sequence ID" value="KAI4365539.1"/>
    <property type="molecule type" value="Genomic_DNA"/>
</dbReference>
<protein>
    <submittedName>
        <fullName evidence="1">Uncharacterized protein</fullName>
    </submittedName>
</protein>
<comment type="caution">
    <text evidence="1">The sequence shown here is derived from an EMBL/GenBank/DDBJ whole genome shotgun (WGS) entry which is preliminary data.</text>
</comment>
<dbReference type="Proteomes" id="UP001057402">
    <property type="component" value="Chromosome 6"/>
</dbReference>
<accession>A0ACB9QK72</accession>
<evidence type="ECO:0000313" key="2">
    <source>
        <dbReference type="Proteomes" id="UP001057402"/>
    </source>
</evidence>
<gene>
    <name evidence="1" type="ORF">MLD38_021516</name>
</gene>
<name>A0ACB9QK72_9MYRT</name>
<reference evidence="2" key="1">
    <citation type="journal article" date="2023" name="Front. Plant Sci.">
        <title>Chromosomal-level genome assembly of Melastoma candidum provides insights into trichome evolution.</title>
        <authorList>
            <person name="Zhong Y."/>
            <person name="Wu W."/>
            <person name="Sun C."/>
            <person name="Zou P."/>
            <person name="Liu Y."/>
            <person name="Dai S."/>
            <person name="Zhou R."/>
        </authorList>
    </citation>
    <scope>NUCLEOTIDE SEQUENCE [LARGE SCALE GENOMIC DNA]</scope>
</reference>
<proteinExistence type="predicted"/>
<organism evidence="1 2">
    <name type="scientific">Melastoma candidum</name>
    <dbReference type="NCBI Taxonomy" id="119954"/>
    <lineage>
        <taxon>Eukaryota</taxon>
        <taxon>Viridiplantae</taxon>
        <taxon>Streptophyta</taxon>
        <taxon>Embryophyta</taxon>
        <taxon>Tracheophyta</taxon>
        <taxon>Spermatophyta</taxon>
        <taxon>Magnoliopsida</taxon>
        <taxon>eudicotyledons</taxon>
        <taxon>Gunneridae</taxon>
        <taxon>Pentapetalae</taxon>
        <taxon>rosids</taxon>
        <taxon>malvids</taxon>
        <taxon>Myrtales</taxon>
        <taxon>Melastomataceae</taxon>
        <taxon>Melastomatoideae</taxon>
        <taxon>Melastomateae</taxon>
        <taxon>Melastoma</taxon>
    </lineage>
</organism>
<keyword evidence="2" id="KW-1185">Reference proteome</keyword>
<sequence>MSSGARVLDCHPLSLQAAQRDGGSVGRHVLVQIELRLGKLNRTGGTACGCFHGGLHVGRLSPMGHRWTVVDCDCRPRDVRALYLDPNCRDAISLFGMLSPGLCCEKCALCFARDDLGLRGEGSYHFCSSSPGDSLQREQWQSFECMIQQMIPAHGIQL</sequence>
<evidence type="ECO:0000313" key="1">
    <source>
        <dbReference type="EMBL" id="KAI4365539.1"/>
    </source>
</evidence>